<dbReference type="SMART" id="SM00506">
    <property type="entry name" value="A1pp"/>
    <property type="match status" value="1"/>
</dbReference>
<dbReference type="EMBL" id="CP065053">
    <property type="protein sequence ID" value="QPI51400.1"/>
    <property type="molecule type" value="Genomic_DNA"/>
</dbReference>
<evidence type="ECO:0000259" key="2">
    <source>
        <dbReference type="PROSITE" id="PS51154"/>
    </source>
</evidence>
<keyword evidence="4" id="KW-1185">Reference proteome</keyword>
<evidence type="ECO:0000313" key="3">
    <source>
        <dbReference type="EMBL" id="QPI51400.1"/>
    </source>
</evidence>
<name>A0AA48WHQ2_9BURK</name>
<dbReference type="PANTHER" id="PTHR12521">
    <property type="entry name" value="PROTEIN C6ORF130"/>
    <property type="match status" value="1"/>
</dbReference>
<protein>
    <submittedName>
        <fullName evidence="3">Macro domain-containing protein</fullName>
    </submittedName>
</protein>
<comment type="catalytic activity">
    <reaction evidence="1">
        <text>an N-(ADP-alpha-D-ribosyl)-thymidine in DNA + H2O = a thymidine in DNA + ADP-D-ribose</text>
        <dbReference type="Rhea" id="RHEA:71655"/>
        <dbReference type="Rhea" id="RHEA-COMP:13556"/>
        <dbReference type="Rhea" id="RHEA-COMP:18051"/>
        <dbReference type="ChEBI" id="CHEBI:15377"/>
        <dbReference type="ChEBI" id="CHEBI:57967"/>
        <dbReference type="ChEBI" id="CHEBI:137386"/>
        <dbReference type="ChEBI" id="CHEBI:191199"/>
    </reaction>
    <physiologicalReaction direction="left-to-right" evidence="1">
        <dbReference type="Rhea" id="RHEA:71656"/>
    </physiologicalReaction>
</comment>
<dbReference type="Gene3D" id="3.40.220.10">
    <property type="entry name" value="Leucine Aminopeptidase, subunit E, domain 1"/>
    <property type="match status" value="1"/>
</dbReference>
<dbReference type="SUPFAM" id="SSF52949">
    <property type="entry name" value="Macro domain-like"/>
    <property type="match status" value="1"/>
</dbReference>
<evidence type="ECO:0000313" key="4">
    <source>
        <dbReference type="Proteomes" id="UP000662888"/>
    </source>
</evidence>
<evidence type="ECO:0000256" key="1">
    <source>
        <dbReference type="ARBA" id="ARBA00035885"/>
    </source>
</evidence>
<sequence length="155" mass="16812">MKTLSGDLLQLALDGTFDVIVHGCNCQCQMGKGIALSIKRMFPEAFAADQSTPKGDVSKLGTISVAEVNRHGRNFFIVNGYTQDHWRGVGNKADYAAIRLVMKAVKSRFPGKRIGYPKIGAGLAGGDWARIVPIIEEELDGEDHCFVEFVPDAGT</sequence>
<dbReference type="InterPro" id="IPR002589">
    <property type="entry name" value="Macro_dom"/>
</dbReference>
<dbReference type="Pfam" id="PF01661">
    <property type="entry name" value="Macro"/>
    <property type="match status" value="1"/>
</dbReference>
<dbReference type="RefSeq" id="WP_054265399.1">
    <property type="nucleotide sequence ID" value="NZ_CP065053.1"/>
</dbReference>
<reference evidence="3 4" key="1">
    <citation type="submission" date="2020-11" db="EMBL/GenBank/DDBJ databases">
        <authorList>
            <person name="Sun Q."/>
        </authorList>
    </citation>
    <scope>NUCLEOTIDE SEQUENCE [LARGE SCALE GENOMIC DNA]</scope>
    <source>
        <strain evidence="3 4">P8398</strain>
    </source>
</reference>
<dbReference type="InterPro" id="IPR043472">
    <property type="entry name" value="Macro_dom-like"/>
</dbReference>
<organism evidence="3 4">
    <name type="scientific">Massilia antarctica</name>
    <dbReference type="NCBI Taxonomy" id="2765360"/>
    <lineage>
        <taxon>Bacteria</taxon>
        <taxon>Pseudomonadati</taxon>
        <taxon>Pseudomonadota</taxon>
        <taxon>Betaproteobacteria</taxon>
        <taxon>Burkholderiales</taxon>
        <taxon>Oxalobacteraceae</taxon>
        <taxon>Telluria group</taxon>
        <taxon>Massilia</taxon>
    </lineage>
</organism>
<accession>A0AA48WHQ2</accession>
<dbReference type="Proteomes" id="UP000662888">
    <property type="component" value="Chromosome"/>
</dbReference>
<gene>
    <name evidence="3" type="ORF">IV454_07750</name>
</gene>
<dbReference type="PANTHER" id="PTHR12521:SF0">
    <property type="entry name" value="ADP-RIBOSE GLYCOHYDROLASE OARD1"/>
    <property type="match status" value="1"/>
</dbReference>
<dbReference type="InterPro" id="IPR050892">
    <property type="entry name" value="ADP-ribose_metab_enzymes"/>
</dbReference>
<feature type="domain" description="Macro" evidence="2">
    <location>
        <begin position="1"/>
        <end position="155"/>
    </location>
</feature>
<proteinExistence type="predicted"/>
<dbReference type="PROSITE" id="PS51154">
    <property type="entry name" value="MACRO"/>
    <property type="match status" value="1"/>
</dbReference>